<accession>A0ABY7B1X4</accession>
<keyword evidence="3" id="KW-1185">Reference proteome</keyword>
<dbReference type="Proteomes" id="UP001163203">
    <property type="component" value="Chromosome"/>
</dbReference>
<reference evidence="2" key="1">
    <citation type="submission" date="2022-11" db="EMBL/GenBank/DDBJ databases">
        <authorList>
            <person name="Mo P."/>
        </authorList>
    </citation>
    <scope>NUCLEOTIDE SEQUENCE</scope>
    <source>
        <strain evidence="2">HUAS 11-8</strain>
    </source>
</reference>
<evidence type="ECO:0000313" key="2">
    <source>
        <dbReference type="EMBL" id="WAL65960.1"/>
    </source>
</evidence>
<feature type="region of interest" description="Disordered" evidence="1">
    <location>
        <begin position="58"/>
        <end position="87"/>
    </location>
</feature>
<sequence>MHKRDVSLLRAVSDMNRHLGEVLLEVMQPTRDDQARSDALLTLADCMRAVAQRLENRAEEINGQDAPLPSQGPSGQLVPDAIASVPR</sequence>
<evidence type="ECO:0000313" key="3">
    <source>
        <dbReference type="Proteomes" id="UP001163203"/>
    </source>
</evidence>
<proteinExistence type="predicted"/>
<name>A0ABY7B1X4_9PSEU</name>
<organism evidence="2 3">
    <name type="scientific">Amycolatopsis cynarae</name>
    <dbReference type="NCBI Taxonomy" id="2995223"/>
    <lineage>
        <taxon>Bacteria</taxon>
        <taxon>Bacillati</taxon>
        <taxon>Actinomycetota</taxon>
        <taxon>Actinomycetes</taxon>
        <taxon>Pseudonocardiales</taxon>
        <taxon>Pseudonocardiaceae</taxon>
        <taxon>Amycolatopsis</taxon>
    </lineage>
</organism>
<dbReference type="EMBL" id="CP113836">
    <property type="protein sequence ID" value="WAL65960.1"/>
    <property type="molecule type" value="Genomic_DNA"/>
</dbReference>
<protein>
    <submittedName>
        <fullName evidence="2">Uncharacterized protein</fullName>
    </submittedName>
</protein>
<dbReference type="RefSeq" id="WP_268756104.1">
    <property type="nucleotide sequence ID" value="NZ_CP113836.1"/>
</dbReference>
<gene>
    <name evidence="2" type="ORF">ORV05_34770</name>
</gene>
<evidence type="ECO:0000256" key="1">
    <source>
        <dbReference type="SAM" id="MobiDB-lite"/>
    </source>
</evidence>